<protein>
    <recommendedName>
        <fullName evidence="8">Homeobox domain-containing protein</fullName>
    </recommendedName>
</protein>
<evidence type="ECO:0000256" key="5">
    <source>
        <dbReference type="PROSITE-ProRule" id="PRU00108"/>
    </source>
</evidence>
<reference evidence="9" key="1">
    <citation type="thesis" date="2021" institute="BYU ScholarsArchive" country="Provo, UT, USA">
        <title>Applications of and Algorithms for Genome Assembly and Genomic Analyses with an Emphasis on Marine Teleosts.</title>
        <authorList>
            <person name="Pickett B.D."/>
        </authorList>
    </citation>
    <scope>NUCLEOTIDE SEQUENCE</scope>
    <source>
        <strain evidence="9">HI-2016</strain>
    </source>
</reference>
<accession>A0A8T2N4Y4</accession>
<proteinExistence type="predicted"/>
<organism evidence="9 10">
    <name type="scientific">Albula glossodonta</name>
    <name type="common">roundjaw bonefish</name>
    <dbReference type="NCBI Taxonomy" id="121402"/>
    <lineage>
        <taxon>Eukaryota</taxon>
        <taxon>Metazoa</taxon>
        <taxon>Chordata</taxon>
        <taxon>Craniata</taxon>
        <taxon>Vertebrata</taxon>
        <taxon>Euteleostomi</taxon>
        <taxon>Actinopterygii</taxon>
        <taxon>Neopterygii</taxon>
        <taxon>Teleostei</taxon>
        <taxon>Albuliformes</taxon>
        <taxon>Albulidae</taxon>
        <taxon>Albula</taxon>
    </lineage>
</organism>
<name>A0A8T2N4Y4_9TELE</name>
<dbReference type="InterPro" id="IPR009057">
    <property type="entry name" value="Homeodomain-like_sf"/>
</dbReference>
<evidence type="ECO:0000256" key="6">
    <source>
        <dbReference type="RuleBase" id="RU000682"/>
    </source>
</evidence>
<feature type="compositionally biased region" description="Polar residues" evidence="7">
    <location>
        <begin position="175"/>
        <end position="187"/>
    </location>
</feature>
<evidence type="ECO:0000256" key="4">
    <source>
        <dbReference type="ARBA" id="ARBA00023242"/>
    </source>
</evidence>
<dbReference type="GO" id="GO:0005634">
    <property type="term" value="C:nucleus"/>
    <property type="evidence" value="ECO:0007669"/>
    <property type="project" value="UniProtKB-SubCell"/>
</dbReference>
<feature type="compositionally biased region" description="Low complexity" evidence="7">
    <location>
        <begin position="46"/>
        <end position="61"/>
    </location>
</feature>
<keyword evidence="4 5" id="KW-0539">Nucleus</keyword>
<feature type="DNA-binding region" description="Homeobox" evidence="5">
    <location>
        <begin position="110"/>
        <end position="169"/>
    </location>
</feature>
<dbReference type="GO" id="GO:0000981">
    <property type="term" value="F:DNA-binding transcription factor activity, RNA polymerase II-specific"/>
    <property type="evidence" value="ECO:0007669"/>
    <property type="project" value="InterPro"/>
</dbReference>
<feature type="domain" description="Homeobox" evidence="8">
    <location>
        <begin position="108"/>
        <end position="168"/>
    </location>
</feature>
<dbReference type="EMBL" id="JAFBMS010000119">
    <property type="protein sequence ID" value="KAG9335475.1"/>
    <property type="molecule type" value="Genomic_DNA"/>
</dbReference>
<dbReference type="InterPro" id="IPR020479">
    <property type="entry name" value="HD_metazoa"/>
</dbReference>
<gene>
    <name evidence="9" type="ORF">JZ751_004604</name>
</gene>
<comment type="caution">
    <text evidence="9">The sequence shown here is derived from an EMBL/GenBank/DDBJ whole genome shotgun (WGS) entry which is preliminary data.</text>
</comment>
<sequence length="224" mass="25319">MPNATADHEPRVSRDPEKQSLITKTSFSIADILDPSKFNGRQNSTDQCSSADQAAAQKSADVTVPRNCREEVARSTPEGSGKNLNAPALRDAPRASGPSCQDTVKSKCKSRRIRTAFTLEQLRVLEHSFRNNHYLSVLERYGIAAALRLSETQVKIWFQNRRTKWKKEREEKVNTEQLPNGNSNPSSTDFHKTLPWVPPLHYHNASPVYLQPAFLPASFNYHIY</sequence>
<dbReference type="InterPro" id="IPR001356">
    <property type="entry name" value="HD"/>
</dbReference>
<keyword evidence="2 5" id="KW-0238">DNA-binding</keyword>
<evidence type="ECO:0000256" key="2">
    <source>
        <dbReference type="ARBA" id="ARBA00023125"/>
    </source>
</evidence>
<dbReference type="InterPro" id="IPR017970">
    <property type="entry name" value="Homeobox_CS"/>
</dbReference>
<dbReference type="PROSITE" id="PS00027">
    <property type="entry name" value="HOMEOBOX_1"/>
    <property type="match status" value="1"/>
</dbReference>
<evidence type="ECO:0000259" key="8">
    <source>
        <dbReference type="PROSITE" id="PS50071"/>
    </source>
</evidence>
<dbReference type="InterPro" id="IPR050394">
    <property type="entry name" value="Homeobox_NK-like"/>
</dbReference>
<evidence type="ECO:0000313" key="9">
    <source>
        <dbReference type="EMBL" id="KAG9335475.1"/>
    </source>
</evidence>
<dbReference type="GO" id="GO:0030154">
    <property type="term" value="P:cell differentiation"/>
    <property type="evidence" value="ECO:0007669"/>
    <property type="project" value="TreeGrafter"/>
</dbReference>
<evidence type="ECO:0000313" key="10">
    <source>
        <dbReference type="Proteomes" id="UP000824540"/>
    </source>
</evidence>
<dbReference type="Pfam" id="PF00046">
    <property type="entry name" value="Homeodomain"/>
    <property type="match status" value="1"/>
</dbReference>
<dbReference type="Proteomes" id="UP000824540">
    <property type="component" value="Unassembled WGS sequence"/>
</dbReference>
<feature type="compositionally biased region" description="Basic and acidic residues" evidence="7">
    <location>
        <begin position="1"/>
        <end position="18"/>
    </location>
</feature>
<dbReference type="OrthoDB" id="6159439at2759"/>
<dbReference type="PANTHER" id="PTHR24340:SF106">
    <property type="entry name" value="HOMEOBOX PROTEIN PNX"/>
    <property type="match status" value="1"/>
</dbReference>
<dbReference type="CDD" id="cd00086">
    <property type="entry name" value="homeodomain"/>
    <property type="match status" value="1"/>
</dbReference>
<keyword evidence="10" id="KW-1185">Reference proteome</keyword>
<comment type="subcellular location">
    <subcellularLocation>
        <location evidence="1 5 6">Nucleus</location>
    </subcellularLocation>
</comment>
<dbReference type="Gene3D" id="1.10.10.60">
    <property type="entry name" value="Homeodomain-like"/>
    <property type="match status" value="1"/>
</dbReference>
<dbReference type="PRINTS" id="PR00024">
    <property type="entry name" value="HOMEOBOX"/>
</dbReference>
<dbReference type="SUPFAM" id="SSF46689">
    <property type="entry name" value="Homeodomain-like"/>
    <property type="match status" value="1"/>
</dbReference>
<dbReference type="AlphaFoldDB" id="A0A8T2N4Y4"/>
<dbReference type="PROSITE" id="PS50071">
    <property type="entry name" value="HOMEOBOX_2"/>
    <property type="match status" value="1"/>
</dbReference>
<feature type="region of interest" description="Disordered" evidence="7">
    <location>
        <begin position="1"/>
        <end position="105"/>
    </location>
</feature>
<dbReference type="SMART" id="SM00389">
    <property type="entry name" value="HOX"/>
    <property type="match status" value="1"/>
</dbReference>
<feature type="region of interest" description="Disordered" evidence="7">
    <location>
        <begin position="168"/>
        <end position="187"/>
    </location>
</feature>
<evidence type="ECO:0000256" key="3">
    <source>
        <dbReference type="ARBA" id="ARBA00023155"/>
    </source>
</evidence>
<dbReference type="PANTHER" id="PTHR24340">
    <property type="entry name" value="HOMEOBOX PROTEIN NKX"/>
    <property type="match status" value="1"/>
</dbReference>
<dbReference type="GO" id="GO:0000978">
    <property type="term" value="F:RNA polymerase II cis-regulatory region sequence-specific DNA binding"/>
    <property type="evidence" value="ECO:0007669"/>
    <property type="project" value="TreeGrafter"/>
</dbReference>
<evidence type="ECO:0000256" key="7">
    <source>
        <dbReference type="SAM" id="MobiDB-lite"/>
    </source>
</evidence>
<evidence type="ECO:0000256" key="1">
    <source>
        <dbReference type="ARBA" id="ARBA00004123"/>
    </source>
</evidence>
<keyword evidence="3 5" id="KW-0371">Homeobox</keyword>